<dbReference type="OrthoDB" id="6753014at2759"/>
<dbReference type="PANTHER" id="PTHR35450">
    <property type="entry name" value="REVERSE TRANSCRIPTASE DOMAIN-CONTAINING PROTEIN"/>
    <property type="match status" value="1"/>
</dbReference>
<accession>A0A9N9M9A8</accession>
<protein>
    <submittedName>
        <fullName evidence="1">Uncharacterized protein</fullName>
    </submittedName>
</protein>
<reference evidence="1" key="1">
    <citation type="submission" date="2022-01" db="EMBL/GenBank/DDBJ databases">
        <authorList>
            <person name="King R."/>
        </authorList>
    </citation>
    <scope>NUCLEOTIDE SEQUENCE</scope>
</reference>
<keyword evidence="2" id="KW-1185">Reference proteome</keyword>
<evidence type="ECO:0000313" key="2">
    <source>
        <dbReference type="Proteomes" id="UP001152799"/>
    </source>
</evidence>
<dbReference type="EMBL" id="OU892277">
    <property type="protein sequence ID" value="CAG9760016.1"/>
    <property type="molecule type" value="Genomic_DNA"/>
</dbReference>
<dbReference type="PANTHER" id="PTHR35450:SF2">
    <property type="entry name" value="REVERSE TRANSCRIPTASE DOMAIN-CONTAINING PROTEIN"/>
    <property type="match status" value="1"/>
</dbReference>
<name>A0A9N9M9A8_9CUCU</name>
<dbReference type="AlphaFoldDB" id="A0A9N9M9A8"/>
<gene>
    <name evidence="1" type="ORF">CEUTPL_LOCUS752</name>
</gene>
<dbReference type="Proteomes" id="UP001152799">
    <property type="component" value="Chromosome 1"/>
</dbReference>
<proteinExistence type="predicted"/>
<evidence type="ECO:0000313" key="1">
    <source>
        <dbReference type="EMBL" id="CAG9760016.1"/>
    </source>
</evidence>
<organism evidence="1 2">
    <name type="scientific">Ceutorhynchus assimilis</name>
    <name type="common">cabbage seed weevil</name>
    <dbReference type="NCBI Taxonomy" id="467358"/>
    <lineage>
        <taxon>Eukaryota</taxon>
        <taxon>Metazoa</taxon>
        <taxon>Ecdysozoa</taxon>
        <taxon>Arthropoda</taxon>
        <taxon>Hexapoda</taxon>
        <taxon>Insecta</taxon>
        <taxon>Pterygota</taxon>
        <taxon>Neoptera</taxon>
        <taxon>Endopterygota</taxon>
        <taxon>Coleoptera</taxon>
        <taxon>Polyphaga</taxon>
        <taxon>Cucujiformia</taxon>
        <taxon>Curculionidae</taxon>
        <taxon>Ceutorhynchinae</taxon>
        <taxon>Ceutorhynchus</taxon>
    </lineage>
</organism>
<sequence>MIFQEKISLTTSIRQRQLLRIITYWDRSILTDRHIPANRPDITLLDKRNREAYLIDVTVPDNNNMQETIQSEVLEYTELSDEIKEQWQLNKVTVVPIIMSTPGIIPYSLVKILTTLGLTKHLVAEIQSQ</sequence>